<feature type="region of interest" description="Disordered" evidence="1">
    <location>
        <begin position="1"/>
        <end position="25"/>
    </location>
</feature>
<dbReference type="Pfam" id="PF07714">
    <property type="entry name" value="PK_Tyr_Ser-Thr"/>
    <property type="match status" value="1"/>
</dbReference>
<feature type="region of interest" description="Disordered" evidence="1">
    <location>
        <begin position="94"/>
        <end position="195"/>
    </location>
</feature>
<dbReference type="InterPro" id="IPR001245">
    <property type="entry name" value="Ser-Thr/Tyr_kinase_cat_dom"/>
</dbReference>
<name>U4UKV6_DENPD</name>
<reference evidence="3 4" key="1">
    <citation type="journal article" date="2013" name="Genome Biol.">
        <title>Draft genome of the mountain pine beetle, Dendroctonus ponderosae Hopkins, a major forest pest.</title>
        <authorList>
            <person name="Keeling C.I."/>
            <person name="Yuen M.M."/>
            <person name="Liao N.Y."/>
            <person name="Docking T.R."/>
            <person name="Chan S.K."/>
            <person name="Taylor G.A."/>
            <person name="Palmquist D.L."/>
            <person name="Jackman S.D."/>
            <person name="Nguyen A."/>
            <person name="Li M."/>
            <person name="Henderson H."/>
            <person name="Janes J.K."/>
            <person name="Zhao Y."/>
            <person name="Pandoh P."/>
            <person name="Moore R."/>
            <person name="Sperling F.A."/>
            <person name="Huber D.P."/>
            <person name="Birol I."/>
            <person name="Jones S.J."/>
            <person name="Bohlmann J."/>
        </authorList>
    </citation>
    <scope>NUCLEOTIDE SEQUENCE</scope>
</reference>
<feature type="compositionally biased region" description="Polar residues" evidence="1">
    <location>
        <begin position="112"/>
        <end position="123"/>
    </location>
</feature>
<dbReference type="GO" id="GO:0007169">
    <property type="term" value="P:cell surface receptor protein tyrosine kinase signaling pathway"/>
    <property type="evidence" value="ECO:0007669"/>
    <property type="project" value="TreeGrafter"/>
</dbReference>
<dbReference type="GO" id="GO:0043235">
    <property type="term" value="C:receptor complex"/>
    <property type="evidence" value="ECO:0007669"/>
    <property type="project" value="TreeGrafter"/>
</dbReference>
<dbReference type="GO" id="GO:0017147">
    <property type="term" value="F:Wnt-protein binding"/>
    <property type="evidence" value="ECO:0007669"/>
    <property type="project" value="TreeGrafter"/>
</dbReference>
<dbReference type="OrthoDB" id="10005095at2759"/>
<evidence type="ECO:0000313" key="4">
    <source>
        <dbReference type="Proteomes" id="UP000030742"/>
    </source>
</evidence>
<dbReference type="InterPro" id="IPR050122">
    <property type="entry name" value="RTK"/>
</dbReference>
<evidence type="ECO:0000313" key="3">
    <source>
        <dbReference type="EMBL" id="ERL90801.1"/>
    </source>
</evidence>
<dbReference type="GO" id="GO:0005886">
    <property type="term" value="C:plasma membrane"/>
    <property type="evidence" value="ECO:0007669"/>
    <property type="project" value="TreeGrafter"/>
</dbReference>
<organism evidence="3 4">
    <name type="scientific">Dendroctonus ponderosae</name>
    <name type="common">Mountain pine beetle</name>
    <dbReference type="NCBI Taxonomy" id="77166"/>
    <lineage>
        <taxon>Eukaryota</taxon>
        <taxon>Metazoa</taxon>
        <taxon>Ecdysozoa</taxon>
        <taxon>Arthropoda</taxon>
        <taxon>Hexapoda</taxon>
        <taxon>Insecta</taxon>
        <taxon>Pterygota</taxon>
        <taxon>Neoptera</taxon>
        <taxon>Endopterygota</taxon>
        <taxon>Coleoptera</taxon>
        <taxon>Polyphaga</taxon>
        <taxon>Cucujiformia</taxon>
        <taxon>Curculionidae</taxon>
        <taxon>Scolytinae</taxon>
        <taxon>Dendroctonus</taxon>
    </lineage>
</organism>
<feature type="domain" description="Serine-threonine/tyrosine-protein kinase catalytic" evidence="2">
    <location>
        <begin position="25"/>
        <end position="79"/>
    </location>
</feature>
<sequence>METGDNRGEGRVEEKDEHGQGEWGEPYYGYNNQEVINMIRARKLLPCPDACPSYCYALMVECWAEQANRRPHFKEIGDRLRVWRQSGCTNGAYFKSGGAAQPTPQRHLAGSAKSSHTSDSQTLCPAEPPIGWDVGKPSSSRLHDSQSSLTSGRSSSLGNTTQSTNISGEARRERRRKSSRTADSLDRTNGKSTMVMDGMADAPTGQMWMLSGVRRLVDARMLKEVARRAGVKESFRTASPEISMFWRRGFLQGKQNVEG</sequence>
<dbReference type="Proteomes" id="UP000030742">
    <property type="component" value="Unassembled WGS sequence"/>
</dbReference>
<evidence type="ECO:0000259" key="2">
    <source>
        <dbReference type="Pfam" id="PF07714"/>
    </source>
</evidence>
<evidence type="ECO:0000256" key="1">
    <source>
        <dbReference type="SAM" id="MobiDB-lite"/>
    </source>
</evidence>
<feature type="compositionally biased region" description="Polar residues" evidence="1">
    <location>
        <begin position="157"/>
        <end position="167"/>
    </location>
</feature>
<dbReference type="SUPFAM" id="SSF56112">
    <property type="entry name" value="Protein kinase-like (PK-like)"/>
    <property type="match status" value="1"/>
</dbReference>
<protein>
    <recommendedName>
        <fullName evidence="2">Serine-threonine/tyrosine-protein kinase catalytic domain-containing protein</fullName>
    </recommendedName>
</protein>
<dbReference type="GO" id="GO:0004714">
    <property type="term" value="F:transmembrane receptor protein tyrosine kinase activity"/>
    <property type="evidence" value="ECO:0007669"/>
    <property type="project" value="TreeGrafter"/>
</dbReference>
<dbReference type="AlphaFoldDB" id="U4UKV6"/>
<feature type="compositionally biased region" description="Low complexity" evidence="1">
    <location>
        <begin position="145"/>
        <end position="156"/>
    </location>
</feature>
<dbReference type="PANTHER" id="PTHR24416:SF611">
    <property type="entry name" value="TYROSINE-PROTEIN KINASE TRANSMEMBRANE RECEPTOR ROR"/>
    <property type="match status" value="1"/>
</dbReference>
<proteinExistence type="predicted"/>
<accession>U4UKV6</accession>
<dbReference type="STRING" id="77166.U4UKV6"/>
<feature type="compositionally biased region" description="Basic and acidic residues" evidence="1">
    <location>
        <begin position="1"/>
        <end position="20"/>
    </location>
</feature>
<dbReference type="PANTHER" id="PTHR24416">
    <property type="entry name" value="TYROSINE-PROTEIN KINASE RECEPTOR"/>
    <property type="match status" value="1"/>
</dbReference>
<gene>
    <name evidence="3" type="ORF">D910_08147</name>
</gene>
<dbReference type="EMBL" id="KB632257">
    <property type="protein sequence ID" value="ERL90801.1"/>
    <property type="molecule type" value="Genomic_DNA"/>
</dbReference>
<dbReference type="Gene3D" id="1.10.510.10">
    <property type="entry name" value="Transferase(Phosphotransferase) domain 1"/>
    <property type="match status" value="1"/>
</dbReference>
<dbReference type="InterPro" id="IPR011009">
    <property type="entry name" value="Kinase-like_dom_sf"/>
</dbReference>